<evidence type="ECO:0000256" key="1">
    <source>
        <dbReference type="ARBA" id="ARBA00044755"/>
    </source>
</evidence>
<sequence length="130" mass="14229">MIGFPKVQKDDLQYSILRKDTKLTGDLFFSGRLHVFGSITGNIISTEDADSTLVLEQGSEINGEIRAGNILVHTLISGDIFAYKRLSLKATAIIQGDVHYQELEMEQGATINGNLSALNKEKPNGFVDDS</sequence>
<comment type="caution">
    <text evidence="2">The sequence shown here is derived from an EMBL/GenBank/DDBJ whole genome shotgun (WGS) entry which is preliminary data.</text>
</comment>
<evidence type="ECO:0000313" key="2">
    <source>
        <dbReference type="EMBL" id="HFC92966.1"/>
    </source>
</evidence>
<dbReference type="PANTHER" id="PTHR35024">
    <property type="entry name" value="HYPOTHETICAL CYTOSOLIC PROTEIN"/>
    <property type="match status" value="1"/>
</dbReference>
<reference evidence="2" key="1">
    <citation type="journal article" date="2020" name="mSystems">
        <title>Genome- and Community-Level Interaction Insights into Carbon Utilization and Element Cycling Functions of Hydrothermarchaeota in Hydrothermal Sediment.</title>
        <authorList>
            <person name="Zhou Z."/>
            <person name="Liu Y."/>
            <person name="Xu W."/>
            <person name="Pan J."/>
            <person name="Luo Z.H."/>
            <person name="Li M."/>
        </authorList>
    </citation>
    <scope>NUCLEOTIDE SEQUENCE [LARGE SCALE GENOMIC DNA]</scope>
    <source>
        <strain evidence="2">HyVt-493</strain>
    </source>
</reference>
<name>A0A7V2T443_LEUMU</name>
<comment type="similarity">
    <text evidence="1">Belongs to the bactofilin family.</text>
</comment>
<dbReference type="AlphaFoldDB" id="A0A7V2T443"/>
<proteinExistence type="inferred from homology"/>
<dbReference type="InterPro" id="IPR007607">
    <property type="entry name" value="BacA/B"/>
</dbReference>
<accession>A0A7V2T443</accession>
<dbReference type="PANTHER" id="PTHR35024:SF4">
    <property type="entry name" value="POLYMER-FORMING CYTOSKELETAL PROTEIN"/>
    <property type="match status" value="1"/>
</dbReference>
<dbReference type="Pfam" id="PF04519">
    <property type="entry name" value="Bactofilin"/>
    <property type="match status" value="1"/>
</dbReference>
<dbReference type="EMBL" id="DRMS01000342">
    <property type="protein sequence ID" value="HFC92966.1"/>
    <property type="molecule type" value="Genomic_DNA"/>
</dbReference>
<gene>
    <name evidence="2" type="ORF">ENJ51_09160</name>
</gene>
<protein>
    <submittedName>
        <fullName evidence="2">Polymer-forming cytoskeletal protein</fullName>
    </submittedName>
</protein>
<dbReference type="Proteomes" id="UP000885750">
    <property type="component" value="Unassembled WGS sequence"/>
</dbReference>
<organism evidence="2">
    <name type="scientific">Leucothrix mucor</name>
    <dbReference type="NCBI Taxonomy" id="45248"/>
    <lineage>
        <taxon>Bacteria</taxon>
        <taxon>Pseudomonadati</taxon>
        <taxon>Pseudomonadota</taxon>
        <taxon>Gammaproteobacteria</taxon>
        <taxon>Thiotrichales</taxon>
        <taxon>Thiotrichaceae</taxon>
        <taxon>Leucothrix</taxon>
    </lineage>
</organism>